<dbReference type="Pfam" id="PF00593">
    <property type="entry name" value="TonB_dep_Rec_b-barrel"/>
    <property type="match status" value="1"/>
</dbReference>
<evidence type="ECO:0000256" key="7">
    <source>
        <dbReference type="ARBA" id="ARBA00023125"/>
    </source>
</evidence>
<dbReference type="GO" id="GO:0044718">
    <property type="term" value="P:siderophore transmembrane transport"/>
    <property type="evidence" value="ECO:0007669"/>
    <property type="project" value="TreeGrafter"/>
</dbReference>
<feature type="domain" description="Fork-head" evidence="13">
    <location>
        <begin position="417"/>
        <end position="491"/>
    </location>
</feature>
<protein>
    <recommendedName>
        <fullName evidence="13">Fork-head domain-containing protein</fullName>
    </recommendedName>
</protein>
<dbReference type="Pfam" id="PF07715">
    <property type="entry name" value="Plug"/>
    <property type="match status" value="1"/>
</dbReference>
<evidence type="ECO:0000256" key="8">
    <source>
        <dbReference type="ARBA" id="ARBA00023136"/>
    </source>
</evidence>
<accession>A0A9X0WK95</accession>
<evidence type="ECO:0000256" key="12">
    <source>
        <dbReference type="RuleBase" id="RU003357"/>
    </source>
</evidence>
<organism evidence="14 15">
    <name type="scientific">Thiocapsa imhoffii</name>
    <dbReference type="NCBI Taxonomy" id="382777"/>
    <lineage>
        <taxon>Bacteria</taxon>
        <taxon>Pseudomonadati</taxon>
        <taxon>Pseudomonadota</taxon>
        <taxon>Gammaproteobacteria</taxon>
        <taxon>Chromatiales</taxon>
        <taxon>Chromatiaceae</taxon>
        <taxon>Thiocapsa</taxon>
    </lineage>
</organism>
<dbReference type="GO" id="GO:0009279">
    <property type="term" value="C:cell outer membrane"/>
    <property type="evidence" value="ECO:0007669"/>
    <property type="project" value="UniProtKB-SubCell"/>
</dbReference>
<keyword evidence="3 10" id="KW-1134">Transmembrane beta strand</keyword>
<keyword evidence="8 10" id="KW-0472">Membrane</keyword>
<name>A0A9X0WK95_9GAMM</name>
<dbReference type="InterPro" id="IPR039426">
    <property type="entry name" value="TonB-dep_rcpt-like"/>
</dbReference>
<dbReference type="GO" id="GO:0015344">
    <property type="term" value="F:siderophore uptake transmembrane transporter activity"/>
    <property type="evidence" value="ECO:0007669"/>
    <property type="project" value="TreeGrafter"/>
</dbReference>
<keyword evidence="5" id="KW-0732">Signal</keyword>
<dbReference type="PROSITE" id="PS01156">
    <property type="entry name" value="TONB_DEPENDENT_REC_2"/>
    <property type="match status" value="1"/>
</dbReference>
<dbReference type="SUPFAM" id="SSF56935">
    <property type="entry name" value="Porins"/>
    <property type="match status" value="1"/>
</dbReference>
<evidence type="ECO:0000313" key="15">
    <source>
        <dbReference type="Proteomes" id="UP001138802"/>
    </source>
</evidence>
<evidence type="ECO:0000256" key="6">
    <source>
        <dbReference type="ARBA" id="ARBA00023077"/>
    </source>
</evidence>
<evidence type="ECO:0000259" key="13">
    <source>
        <dbReference type="PROSITE" id="PS50039"/>
    </source>
</evidence>
<dbReference type="EMBL" id="NRSD01000019">
    <property type="protein sequence ID" value="MBK1646093.1"/>
    <property type="molecule type" value="Genomic_DNA"/>
</dbReference>
<feature type="short sequence motif" description="TonB C-terminal box" evidence="11">
    <location>
        <begin position="720"/>
        <end position="737"/>
    </location>
</feature>
<comment type="similarity">
    <text evidence="10 12">Belongs to the TonB-dependent receptor family.</text>
</comment>
<evidence type="ECO:0000256" key="3">
    <source>
        <dbReference type="ARBA" id="ARBA00022452"/>
    </source>
</evidence>
<evidence type="ECO:0000256" key="11">
    <source>
        <dbReference type="PROSITE-ProRule" id="PRU10144"/>
    </source>
</evidence>
<evidence type="ECO:0000256" key="9">
    <source>
        <dbReference type="ARBA" id="ARBA00023237"/>
    </source>
</evidence>
<dbReference type="RefSeq" id="WP_200388906.1">
    <property type="nucleotide sequence ID" value="NZ_NRSD01000019.1"/>
</dbReference>
<evidence type="ECO:0000256" key="5">
    <source>
        <dbReference type="ARBA" id="ARBA00022729"/>
    </source>
</evidence>
<evidence type="ECO:0000256" key="1">
    <source>
        <dbReference type="ARBA" id="ARBA00004571"/>
    </source>
</evidence>
<keyword evidence="6 12" id="KW-0798">TonB box</keyword>
<dbReference type="GO" id="GO:0003700">
    <property type="term" value="F:DNA-binding transcription factor activity"/>
    <property type="evidence" value="ECO:0007669"/>
    <property type="project" value="InterPro"/>
</dbReference>
<dbReference type="InterPro" id="IPR012910">
    <property type="entry name" value="Plug_dom"/>
</dbReference>
<evidence type="ECO:0000313" key="14">
    <source>
        <dbReference type="EMBL" id="MBK1646093.1"/>
    </source>
</evidence>
<evidence type="ECO:0000256" key="4">
    <source>
        <dbReference type="ARBA" id="ARBA00022692"/>
    </source>
</evidence>
<reference evidence="14 15" key="1">
    <citation type="journal article" date="2020" name="Microorganisms">
        <title>Osmotic Adaptation and Compatible Solute Biosynthesis of Phototrophic Bacteria as Revealed from Genome Analyses.</title>
        <authorList>
            <person name="Imhoff J.F."/>
            <person name="Rahn T."/>
            <person name="Kunzel S."/>
            <person name="Keller A."/>
            <person name="Neulinger S.C."/>
        </authorList>
    </citation>
    <scope>NUCLEOTIDE SEQUENCE [LARGE SCALE GENOMIC DNA]</scope>
    <source>
        <strain evidence="14 15">DSM 21303</strain>
    </source>
</reference>
<keyword evidence="15" id="KW-1185">Reference proteome</keyword>
<keyword evidence="9 10" id="KW-0998">Cell outer membrane</keyword>
<dbReference type="PANTHER" id="PTHR30069">
    <property type="entry name" value="TONB-DEPENDENT OUTER MEMBRANE RECEPTOR"/>
    <property type="match status" value="1"/>
</dbReference>
<keyword evidence="4 10" id="KW-0812">Transmembrane</keyword>
<comment type="subcellular location">
    <subcellularLocation>
        <location evidence="1 10">Cell outer membrane</location>
        <topology evidence="1 10">Multi-pass membrane protein</topology>
    </subcellularLocation>
</comment>
<dbReference type="InterPro" id="IPR036942">
    <property type="entry name" value="Beta-barrel_TonB_sf"/>
</dbReference>
<dbReference type="PROSITE" id="PS50039">
    <property type="entry name" value="FORK_HEAD_3"/>
    <property type="match status" value="1"/>
</dbReference>
<evidence type="ECO:0000256" key="10">
    <source>
        <dbReference type="PROSITE-ProRule" id="PRU01360"/>
    </source>
</evidence>
<dbReference type="InterPro" id="IPR001766">
    <property type="entry name" value="Fork_head_dom"/>
</dbReference>
<evidence type="ECO:0000256" key="2">
    <source>
        <dbReference type="ARBA" id="ARBA00022448"/>
    </source>
</evidence>
<comment type="caution">
    <text evidence="14">The sequence shown here is derived from an EMBL/GenBank/DDBJ whole genome shotgun (WGS) entry which is preliminary data.</text>
</comment>
<gene>
    <name evidence="14" type="ORF">CKO25_15845</name>
</gene>
<dbReference type="InterPro" id="IPR000531">
    <property type="entry name" value="Beta-barrel_TonB"/>
</dbReference>
<sequence>MGDSKFPRYILAAALCPAGMICADEILLSPIEVVAPPVFSVQYPGDTIYTGSALTEQGRRASGAAGRTNVYANLDLLPGVDTELTDPYGLGATVMRIRGVRSQFVGLSIDGLPNYGIMPIGPRENLYDFENIESLALYKGMAPLAIGSAVGNRGGAIAMSYRRPAFAPGALASLAFGSDAYQRAFVRLDTGTSMAGIRGFLSASYTDADNWKGAGSLGPRRNVSFGLSQSDGIAGANLDLFFNATNAQTHDLRPLTFEQARAVRHTRDLDHSRRFSGEPALDRNFYDFYFTQTENRDLLGIANRPFGTGALTLRPYLSTETAQQRNGLQDQFRDLDRYGLVAEYIDQIGNLELSTGYWWESANLEKAVRRMAITPTARRPDGWVYLADNQGRGSVQSPYLQVGQTLNRLRWQAGVKYFRYEEPASIAYRTDSSTPGGWSAALRHNLAPDPDLSLRALTFDAWSPSIGASWQLDPAGRLEAYANYGRNYMRPYAFVPVTNIYASNRAAFKAQGLVLQDLFDTWKMETSDNVDLGLRWTGDRFELSPTLFYAQHHDLLSVALDPTVGLNYHQNVGGATAKGVELLASYALTPNLVAYLNPTYLSYTFDDDLARRAPTGIQTLSIAGNQVPDTPRWMLRAGLIFEHGPWQALPVVRYVGKRYGDPLNTQPVAAYWLLDLAASWTSPSMGTRGAVRVGLEINNLFDEQYIGAINAQDDGSGTVGFYAGPPRSLVLSLSVDF</sequence>
<dbReference type="PROSITE" id="PS52016">
    <property type="entry name" value="TONB_DEPENDENT_REC_3"/>
    <property type="match status" value="1"/>
</dbReference>
<dbReference type="Gene3D" id="2.40.170.20">
    <property type="entry name" value="TonB-dependent receptor, beta-barrel domain"/>
    <property type="match status" value="1"/>
</dbReference>
<dbReference type="GO" id="GO:0043565">
    <property type="term" value="F:sequence-specific DNA binding"/>
    <property type="evidence" value="ECO:0007669"/>
    <property type="project" value="InterPro"/>
</dbReference>
<dbReference type="AlphaFoldDB" id="A0A9X0WK95"/>
<dbReference type="Proteomes" id="UP001138802">
    <property type="component" value="Unassembled WGS sequence"/>
</dbReference>
<proteinExistence type="inferred from homology"/>
<dbReference type="PANTHER" id="PTHR30069:SF28">
    <property type="entry name" value="TONB-DEPENDENT RECEPTOR YNCD-RELATED"/>
    <property type="match status" value="1"/>
</dbReference>
<keyword evidence="2 10" id="KW-0813">Transport</keyword>
<keyword evidence="7" id="KW-0238">DNA-binding</keyword>
<dbReference type="InterPro" id="IPR010917">
    <property type="entry name" value="TonB_rcpt_CS"/>
</dbReference>